<dbReference type="AlphaFoldDB" id="A0A8T1QZV0"/>
<dbReference type="EMBL" id="CM031811">
    <property type="protein sequence ID" value="KAG6659955.1"/>
    <property type="molecule type" value="Genomic_DNA"/>
</dbReference>
<dbReference type="InterPro" id="IPR001810">
    <property type="entry name" value="F-box_dom"/>
</dbReference>
<dbReference type="Proteomes" id="UP000811609">
    <property type="component" value="Chromosome 3"/>
</dbReference>
<dbReference type="PANTHER" id="PTHR44259">
    <property type="entry name" value="OS07G0183000 PROTEIN-RELATED"/>
    <property type="match status" value="1"/>
</dbReference>
<dbReference type="EMBL" id="CM031811">
    <property type="protein sequence ID" value="KAG6659956.1"/>
    <property type="molecule type" value="Genomic_DNA"/>
</dbReference>
<reference evidence="3" key="1">
    <citation type="submission" date="2020-12" db="EMBL/GenBank/DDBJ databases">
        <title>WGS assembly of Carya illinoinensis cv. Pawnee.</title>
        <authorList>
            <person name="Platts A."/>
            <person name="Shu S."/>
            <person name="Wright S."/>
            <person name="Barry K."/>
            <person name="Edger P."/>
            <person name="Pires J.C."/>
            <person name="Schmutz J."/>
        </authorList>
    </citation>
    <scope>NUCLEOTIDE SEQUENCE</scope>
    <source>
        <tissue evidence="3">Leaf</tissue>
    </source>
</reference>
<protein>
    <recommendedName>
        <fullName evidence="5">F-box domain-containing protein</fullName>
    </recommendedName>
</protein>
<evidence type="ECO:0008006" key="5">
    <source>
        <dbReference type="Google" id="ProtNLM"/>
    </source>
</evidence>
<evidence type="ECO:0000259" key="2">
    <source>
        <dbReference type="Pfam" id="PF03478"/>
    </source>
</evidence>
<evidence type="ECO:0000313" key="3">
    <source>
        <dbReference type="EMBL" id="KAG6659955.1"/>
    </source>
</evidence>
<name>A0A8T1QZV0_CARIL</name>
<dbReference type="Pfam" id="PF03478">
    <property type="entry name" value="Beta-prop_KIB1-4"/>
    <property type="match status" value="1"/>
</dbReference>
<accession>A0A8T1QZV0</accession>
<evidence type="ECO:0000313" key="4">
    <source>
        <dbReference type="Proteomes" id="UP000811609"/>
    </source>
</evidence>
<evidence type="ECO:0000259" key="1">
    <source>
        <dbReference type="Pfam" id="PF00646"/>
    </source>
</evidence>
<dbReference type="InterPro" id="IPR050942">
    <property type="entry name" value="F-box_BR-signaling"/>
</dbReference>
<keyword evidence="4" id="KW-1185">Reference proteome</keyword>
<sequence length="354" mass="40740">MAMITDGQRHKNGFEDNGIECRPWSDLPIDILDIIARKLDIVDHVSFRAACKNWREIQGLPLVNAPWMMGHRWDVDENDENVYSLCSFSLLTAKWNHVTRNKFEREGFRDLYGAAICASKHGWLLLQKSNLSFFYNPYTNSIIKLPDLNLSFNRTTFSSVPSSPDCFCFAIQSSKDSLKIYIHVCQPSDHKWTTFELDGIRKAVEDVVYCNGTFYCVFSGGVLGGFDLASREWSFLNILSIPEASFWSRAHMMESHGQLWLVCPSNCFEVFKFNWLSQLWVKTHTLGCRALFLGCTSFLVSAEGETSSFADKIYYHSDYVSSYYSMETKQSYRCESTPPRLGTQRIWIQPPEQV</sequence>
<feature type="domain" description="KIB1-4 beta-propeller" evidence="2">
    <location>
        <begin position="105"/>
        <end position="318"/>
    </location>
</feature>
<feature type="domain" description="F-box" evidence="1">
    <location>
        <begin position="24"/>
        <end position="57"/>
    </location>
</feature>
<comment type="caution">
    <text evidence="3">The sequence shown here is derived from an EMBL/GenBank/DDBJ whole genome shotgun (WGS) entry which is preliminary data.</text>
</comment>
<dbReference type="InterPro" id="IPR005174">
    <property type="entry name" value="KIB1-4_b-propeller"/>
</dbReference>
<organism evidence="3 4">
    <name type="scientific">Carya illinoinensis</name>
    <name type="common">Pecan</name>
    <dbReference type="NCBI Taxonomy" id="32201"/>
    <lineage>
        <taxon>Eukaryota</taxon>
        <taxon>Viridiplantae</taxon>
        <taxon>Streptophyta</taxon>
        <taxon>Embryophyta</taxon>
        <taxon>Tracheophyta</taxon>
        <taxon>Spermatophyta</taxon>
        <taxon>Magnoliopsida</taxon>
        <taxon>eudicotyledons</taxon>
        <taxon>Gunneridae</taxon>
        <taxon>Pentapetalae</taxon>
        <taxon>rosids</taxon>
        <taxon>fabids</taxon>
        <taxon>Fagales</taxon>
        <taxon>Juglandaceae</taxon>
        <taxon>Carya</taxon>
    </lineage>
</organism>
<proteinExistence type="predicted"/>
<dbReference type="Pfam" id="PF00646">
    <property type="entry name" value="F-box"/>
    <property type="match status" value="1"/>
</dbReference>
<gene>
    <name evidence="3" type="ORF">CIPAW_03G072100</name>
</gene>